<protein>
    <submittedName>
        <fullName evidence="4">TBC1D25</fullName>
    </submittedName>
</protein>
<evidence type="ECO:0000256" key="1">
    <source>
        <dbReference type="ARBA" id="ARBA00022468"/>
    </source>
</evidence>
<dbReference type="InterPro" id="IPR035969">
    <property type="entry name" value="Rab-GAP_TBC_sf"/>
</dbReference>
<evidence type="ECO:0000259" key="3">
    <source>
        <dbReference type="PROSITE" id="PS51745"/>
    </source>
</evidence>
<keyword evidence="1" id="KW-0343">GTPase activation</keyword>
<accession>A0A7J7JIV4</accession>
<dbReference type="PANTHER" id="PTHR22957:SF333">
    <property type="entry name" value="TBC1 DOMAIN FAMILY MEMBER 25"/>
    <property type="match status" value="1"/>
</dbReference>
<dbReference type="EMBL" id="VXIV02002442">
    <property type="protein sequence ID" value="KAF6025571.1"/>
    <property type="molecule type" value="Genomic_DNA"/>
</dbReference>
<name>A0A7J7JIV4_BUGNE</name>
<dbReference type="Pfam" id="PF00566">
    <property type="entry name" value="RabGAP-TBC"/>
    <property type="match status" value="1"/>
</dbReference>
<dbReference type="Gene3D" id="1.10.472.80">
    <property type="entry name" value="Ypt/Rab-GAP domain of gyp1p, domain 3"/>
    <property type="match status" value="1"/>
</dbReference>
<evidence type="ECO:0000313" key="5">
    <source>
        <dbReference type="Proteomes" id="UP000593567"/>
    </source>
</evidence>
<evidence type="ECO:0000259" key="2">
    <source>
        <dbReference type="PROSITE" id="PS50086"/>
    </source>
</evidence>
<comment type="caution">
    <text evidence="4">The sequence shown here is derived from an EMBL/GenBank/DDBJ whole genome shotgun (WGS) entry which is preliminary data.</text>
</comment>
<feature type="domain" description="PB1" evidence="3">
    <location>
        <begin position="21"/>
        <end position="112"/>
    </location>
</feature>
<dbReference type="GO" id="GO:1901096">
    <property type="term" value="P:regulation of autophagosome maturation"/>
    <property type="evidence" value="ECO:0007669"/>
    <property type="project" value="TreeGrafter"/>
</dbReference>
<dbReference type="Gene3D" id="1.10.8.270">
    <property type="entry name" value="putative rabgap domain of human tbc1 domain family member 14 like domains"/>
    <property type="match status" value="1"/>
</dbReference>
<dbReference type="Gene3D" id="3.10.20.90">
    <property type="entry name" value="Phosphatidylinositol 3-kinase Catalytic Subunit, Chain A, domain 1"/>
    <property type="match status" value="1"/>
</dbReference>
<dbReference type="SUPFAM" id="SSF47923">
    <property type="entry name" value="Ypt/Rab-GAP domain of gyp1p"/>
    <property type="match status" value="2"/>
</dbReference>
<sequence>MLFADLTTSQTVMYTFSRVEAIAVKAQLLDEGGGIQDSKKFSLDPDITSFEMLQSLLTKAFNMKGKFMISYVTIDDEEHLVQLSVHNDWDLDAAILNSNSVESCLKLIIQQKSPDEGLGDWDVVQRGDIPEGSDRRSISDNLVHAITDRLSSILKPGKKSKPEELYKPSKSPMTDAEFRNYMDCDGKLVNERAFRESIYQGGIDPGLRKVTWRHLVNVFPADLNGKERFAYLQSKAKEYAMLKDVWKTNLKQGTVSEELKFVTSMVRKDVIRTDRTNSFFKGREDNKNIESLFDILCTYSMNHPEVSYCQGMSDMAAVLLVVQNDEANAYLCFCAIMKRLKYNFMFDGKAMTCKFDHLKLLLSYYDPEFWTYMIENEVNDLFFTYRWLLLEMKREFAFNDALYMLEVMWSTLPIDHPLNGVSLSDVYCTCNNSLNLIPKQLISAVASSNGFATGSGTPTPYTKLLSLVRKSSAHSNTPSGNQESIKQMFYDSQQSLPCEMHNGNLHDQENNINHSLEISVSQEPQELSSKFYIDVVTDKNGVLQYKDELLNSGSLEIIDIYNISTDVGESIISTSSMDSG</sequence>
<dbReference type="InterPro" id="IPR000195">
    <property type="entry name" value="Rab-GAP-TBC_dom"/>
</dbReference>
<dbReference type="PANTHER" id="PTHR22957">
    <property type="entry name" value="TBC1 DOMAIN FAMILY MEMBER GTPASE-ACTIVATING PROTEIN"/>
    <property type="match status" value="1"/>
</dbReference>
<proteinExistence type="predicted"/>
<dbReference type="Proteomes" id="UP000593567">
    <property type="component" value="Unassembled WGS sequence"/>
</dbReference>
<dbReference type="GO" id="GO:0005776">
    <property type="term" value="C:autophagosome"/>
    <property type="evidence" value="ECO:0007669"/>
    <property type="project" value="TreeGrafter"/>
</dbReference>
<evidence type="ECO:0000313" key="4">
    <source>
        <dbReference type="EMBL" id="KAF6025571.1"/>
    </source>
</evidence>
<organism evidence="4 5">
    <name type="scientific">Bugula neritina</name>
    <name type="common">Brown bryozoan</name>
    <name type="synonym">Sertularia neritina</name>
    <dbReference type="NCBI Taxonomy" id="10212"/>
    <lineage>
        <taxon>Eukaryota</taxon>
        <taxon>Metazoa</taxon>
        <taxon>Spiralia</taxon>
        <taxon>Lophotrochozoa</taxon>
        <taxon>Bryozoa</taxon>
        <taxon>Gymnolaemata</taxon>
        <taxon>Cheilostomatida</taxon>
        <taxon>Flustrina</taxon>
        <taxon>Buguloidea</taxon>
        <taxon>Bugulidae</taxon>
        <taxon>Bugula</taxon>
    </lineage>
</organism>
<dbReference type="PROSITE" id="PS50086">
    <property type="entry name" value="TBC_RABGAP"/>
    <property type="match status" value="1"/>
</dbReference>
<dbReference type="SMART" id="SM00164">
    <property type="entry name" value="TBC"/>
    <property type="match status" value="1"/>
</dbReference>
<dbReference type="InterPro" id="IPR053793">
    <property type="entry name" value="PB1-like"/>
</dbReference>
<feature type="domain" description="Rab-GAP TBC" evidence="2">
    <location>
        <begin position="202"/>
        <end position="412"/>
    </location>
</feature>
<dbReference type="GO" id="GO:0005096">
    <property type="term" value="F:GTPase activator activity"/>
    <property type="evidence" value="ECO:0007669"/>
    <property type="project" value="UniProtKB-KW"/>
</dbReference>
<gene>
    <name evidence="4" type="ORF">EB796_016113</name>
</gene>
<dbReference type="OrthoDB" id="10264062at2759"/>
<dbReference type="PROSITE" id="PS51745">
    <property type="entry name" value="PB1"/>
    <property type="match status" value="1"/>
</dbReference>
<keyword evidence="5" id="KW-1185">Reference proteome</keyword>
<reference evidence="4" key="1">
    <citation type="submission" date="2020-06" db="EMBL/GenBank/DDBJ databases">
        <title>Draft genome of Bugula neritina, a colonial animal packing powerful symbionts and potential medicines.</title>
        <authorList>
            <person name="Rayko M."/>
        </authorList>
    </citation>
    <scope>NUCLEOTIDE SEQUENCE [LARGE SCALE GENOMIC DNA]</scope>
    <source>
        <strain evidence="4">Kwan_BN1</strain>
    </source>
</reference>
<dbReference type="AlphaFoldDB" id="A0A7J7JIV4"/>